<keyword evidence="2" id="KW-0472">Membrane</keyword>
<dbReference type="InterPro" id="IPR011043">
    <property type="entry name" value="Gal_Oxase/kelch_b-propeller"/>
</dbReference>
<name>A0A2P7YPJ3_9ASCO</name>
<dbReference type="EMBL" id="PYFQ01000007">
    <property type="protein sequence ID" value="PSK37879.1"/>
    <property type="molecule type" value="Genomic_DNA"/>
</dbReference>
<dbReference type="VEuPathDB" id="FungiDB:C7M61_003127"/>
<proteinExistence type="predicted"/>
<protein>
    <recommendedName>
        <fullName evidence="6">Galactose oxidase</fullName>
    </recommendedName>
</protein>
<feature type="transmembrane region" description="Helical" evidence="2">
    <location>
        <begin position="378"/>
        <end position="400"/>
    </location>
</feature>
<dbReference type="Proteomes" id="UP000241107">
    <property type="component" value="Unassembled WGS sequence"/>
</dbReference>
<evidence type="ECO:0000256" key="3">
    <source>
        <dbReference type="SAM" id="SignalP"/>
    </source>
</evidence>
<feature type="region of interest" description="Disordered" evidence="1">
    <location>
        <begin position="525"/>
        <end position="601"/>
    </location>
</feature>
<dbReference type="STRING" id="418784.A0A2P7YPJ3"/>
<evidence type="ECO:0000256" key="2">
    <source>
        <dbReference type="SAM" id="Phobius"/>
    </source>
</evidence>
<dbReference type="OrthoDB" id="3980762at2759"/>
<gene>
    <name evidence="4" type="ORF">C7M61_003127</name>
</gene>
<keyword evidence="2" id="KW-0812">Transmembrane</keyword>
<reference evidence="4 5" key="1">
    <citation type="submission" date="2018-03" db="EMBL/GenBank/DDBJ databases">
        <title>Candida pseudohaemulonii genome assembly and annotation.</title>
        <authorList>
            <person name="Munoz J.F."/>
            <person name="Gade L.G."/>
            <person name="Chow N.A."/>
            <person name="Litvintseva A.P."/>
            <person name="Loparev V.N."/>
            <person name="Cuomo C.A."/>
        </authorList>
    </citation>
    <scope>NUCLEOTIDE SEQUENCE [LARGE SCALE GENOMIC DNA]</scope>
    <source>
        <strain evidence="4 5">B12108</strain>
    </source>
</reference>
<dbReference type="GeneID" id="36566516"/>
<organism evidence="4 5">
    <name type="scientific">Candidozyma pseudohaemuli</name>
    <dbReference type="NCBI Taxonomy" id="418784"/>
    <lineage>
        <taxon>Eukaryota</taxon>
        <taxon>Fungi</taxon>
        <taxon>Dikarya</taxon>
        <taxon>Ascomycota</taxon>
        <taxon>Saccharomycotina</taxon>
        <taxon>Pichiomycetes</taxon>
        <taxon>Metschnikowiaceae</taxon>
        <taxon>Candidozyma</taxon>
    </lineage>
</organism>
<keyword evidence="5" id="KW-1185">Reference proteome</keyword>
<dbReference type="SUPFAM" id="SSF50965">
    <property type="entry name" value="Galactose oxidase, central domain"/>
    <property type="match status" value="1"/>
</dbReference>
<evidence type="ECO:0008006" key="6">
    <source>
        <dbReference type="Google" id="ProtNLM"/>
    </source>
</evidence>
<evidence type="ECO:0000313" key="5">
    <source>
        <dbReference type="Proteomes" id="UP000241107"/>
    </source>
</evidence>
<dbReference type="InterPro" id="IPR015915">
    <property type="entry name" value="Kelch-typ_b-propeller"/>
</dbReference>
<feature type="chain" id="PRO_5015191080" description="Galactose oxidase" evidence="3">
    <location>
        <begin position="16"/>
        <end position="601"/>
    </location>
</feature>
<dbReference type="AlphaFoldDB" id="A0A2P7YPJ3"/>
<keyword evidence="2" id="KW-1133">Transmembrane helix</keyword>
<accession>A0A2P7YPJ3</accession>
<dbReference type="Gene3D" id="2.120.10.80">
    <property type="entry name" value="Kelch-type beta propeller"/>
    <property type="match status" value="1"/>
</dbReference>
<comment type="caution">
    <text evidence="4">The sequence shown here is derived from an EMBL/GenBank/DDBJ whole genome shotgun (WGS) entry which is preliminary data.</text>
</comment>
<feature type="signal peptide" evidence="3">
    <location>
        <begin position="1"/>
        <end position="15"/>
    </location>
</feature>
<evidence type="ECO:0000313" key="4">
    <source>
        <dbReference type="EMBL" id="PSK37879.1"/>
    </source>
</evidence>
<feature type="compositionally biased region" description="Acidic residues" evidence="1">
    <location>
        <begin position="551"/>
        <end position="566"/>
    </location>
</feature>
<sequence>MLLWVLAFALVPCWAQWAAYYSFDQGKVYMRLKNDDIVPLNFSITGFDDLESSLGKKTLDLTSGQSISAIASPPENSTVFLHQGTLYAFKALDQESDYDVCGDGIFQLLGYDEDKDEWEPATDDMTFSDVSDVSYYEGSTVLTSPSSNNIYIYGGRCPSSGKATDRLLSFDMEKFSFSNITTSTKPHGFYGATAQWAPNPQNSLVIGGRSNDGWLNMYQLATWNYDSGWSFQAVERNSSFSVNSRLNPMVLPIFSPLSDNDASTFEKTYRPLAMLLIGGDDSKGLASPEWARLRVDTNTWAWEPVETDIDIEDVIGAAVLFETLVLIRDGDTKKRDGSGYTVLLYDINNQFEQVKSLSDNTKKTESSDSGSTLTTQKALIGTLVPVAALAMAAAVGFYLWKRKGSSEPEKEDVLDAFDYQLGHFRTRSDLPADVPPPHVHRRLSASSESTLEAASIDSWVKKRQEYDSKRQRTVRRHSFLGLNETLNNMPEVDDESETSEPPEMKQVLLDPALPARVRQLRKSFSFTNTPPALPGLKKSTKGGYMGISDLPADDEQEEGSSCDEAMDVQVLVSSKRKSVLRVVNPDDKDEDDSIRQRTPSK</sequence>
<keyword evidence="3" id="KW-0732">Signal</keyword>
<dbReference type="RefSeq" id="XP_024713389.1">
    <property type="nucleotide sequence ID" value="XM_024858479.1"/>
</dbReference>
<evidence type="ECO:0000256" key="1">
    <source>
        <dbReference type="SAM" id="MobiDB-lite"/>
    </source>
</evidence>